<dbReference type="Proteomes" id="UP000594892">
    <property type="component" value="Chromosome 1"/>
</dbReference>
<gene>
    <name evidence="2" type="ORF">I6H06_01070</name>
    <name evidence="3" type="ORF">NFI99_03740</name>
</gene>
<sequence length="111" mass="12258">MMGTSGTASDVTRFHRYALDHLPSSSQQPATQSHGDLRLLADLSFHYLRTGPVVGQVNASIAAHEQRQNLQKIEDRTAPRSPMATQTHSYMEVRDGVMATGRTEPQPKSKL</sequence>
<name>A0AAQ0BQW2_BURGL</name>
<dbReference type="AlphaFoldDB" id="A0AAQ0BQW2"/>
<reference evidence="3" key="2">
    <citation type="submission" date="2022-06" db="EMBL/GenBank/DDBJ databases">
        <title>Draft genome sequence of Burkholderia glumae strain GR20004 isolated from rice panicle showing bacterial panicle blight.</title>
        <authorList>
            <person name="Choi S.Y."/>
            <person name="Lee Y.H."/>
        </authorList>
    </citation>
    <scope>NUCLEOTIDE SEQUENCE</scope>
    <source>
        <strain evidence="3">GR20004</strain>
    </source>
</reference>
<organism evidence="2 4">
    <name type="scientific">Burkholderia glumae</name>
    <name type="common">Pseudomonas glumae</name>
    <dbReference type="NCBI Taxonomy" id="337"/>
    <lineage>
        <taxon>Bacteria</taxon>
        <taxon>Pseudomonadati</taxon>
        <taxon>Pseudomonadota</taxon>
        <taxon>Betaproteobacteria</taxon>
        <taxon>Burkholderiales</taxon>
        <taxon>Burkholderiaceae</taxon>
        <taxon>Burkholderia</taxon>
    </lineage>
</organism>
<protein>
    <submittedName>
        <fullName evidence="2">Uncharacterized protein</fullName>
    </submittedName>
</protein>
<dbReference type="GeneID" id="45695158"/>
<keyword evidence="5" id="KW-1185">Reference proteome</keyword>
<dbReference type="Proteomes" id="UP001056386">
    <property type="component" value="Chromosome 2"/>
</dbReference>
<accession>A0AAQ0BQW2</accession>
<evidence type="ECO:0000313" key="4">
    <source>
        <dbReference type="Proteomes" id="UP000594892"/>
    </source>
</evidence>
<proteinExistence type="predicted"/>
<evidence type="ECO:0000313" key="2">
    <source>
        <dbReference type="EMBL" id="QPQ90398.1"/>
    </source>
</evidence>
<evidence type="ECO:0000313" key="5">
    <source>
        <dbReference type="Proteomes" id="UP001056386"/>
    </source>
</evidence>
<evidence type="ECO:0000313" key="3">
    <source>
        <dbReference type="EMBL" id="USS43581.1"/>
    </source>
</evidence>
<evidence type="ECO:0000256" key="1">
    <source>
        <dbReference type="SAM" id="MobiDB-lite"/>
    </source>
</evidence>
<dbReference type="EMBL" id="CP065600">
    <property type="protein sequence ID" value="QPQ90398.1"/>
    <property type="molecule type" value="Genomic_DNA"/>
</dbReference>
<dbReference type="EMBL" id="CP099583">
    <property type="protein sequence ID" value="USS43581.1"/>
    <property type="molecule type" value="Genomic_DNA"/>
</dbReference>
<dbReference type="RefSeq" id="WP_017432330.1">
    <property type="nucleotide sequence ID" value="NZ_CP033657.1"/>
</dbReference>
<feature type="region of interest" description="Disordered" evidence="1">
    <location>
        <begin position="71"/>
        <end position="111"/>
    </location>
</feature>
<reference evidence="2 4" key="1">
    <citation type="submission" date="2020-12" db="EMBL/GenBank/DDBJ databases">
        <title>FDA dAtabase for Regulatory Grade micrObial Sequences (FDA-ARGOS): Supporting development and validation of Infectious Disease Dx tests.</title>
        <authorList>
            <person name="Minogue T."/>
            <person name="Wolcott M."/>
            <person name="Wasieloski L."/>
            <person name="Aguilar W."/>
            <person name="Moore D."/>
            <person name="Jaissle J."/>
            <person name="Tallon L."/>
            <person name="Sadzewicz L."/>
            <person name="Zhao X."/>
            <person name="Boylan J."/>
            <person name="Ott S."/>
            <person name="Bowen H."/>
            <person name="Vavikolanu K."/>
            <person name="Mehta A."/>
            <person name="Aluvathingal J."/>
            <person name="Nadendla S."/>
            <person name="Yan Y."/>
            <person name="Sichtig H."/>
        </authorList>
    </citation>
    <scope>NUCLEOTIDE SEQUENCE [LARGE SCALE GENOMIC DNA]</scope>
    <source>
        <strain evidence="2 4">FDAARGOS_949</strain>
    </source>
</reference>